<proteinExistence type="predicted"/>
<feature type="compositionally biased region" description="Low complexity" evidence="1">
    <location>
        <begin position="28"/>
        <end position="42"/>
    </location>
</feature>
<evidence type="ECO:0000313" key="3">
    <source>
        <dbReference type="Proteomes" id="UP000765509"/>
    </source>
</evidence>
<feature type="region of interest" description="Disordered" evidence="1">
    <location>
        <begin position="1"/>
        <end position="56"/>
    </location>
</feature>
<reference evidence="2" key="1">
    <citation type="submission" date="2021-03" db="EMBL/GenBank/DDBJ databases">
        <title>Draft genome sequence of rust myrtle Austropuccinia psidii MF-1, a brazilian biotype.</title>
        <authorList>
            <person name="Quecine M.C."/>
            <person name="Pachon D.M.R."/>
            <person name="Bonatelli M.L."/>
            <person name="Correr F.H."/>
            <person name="Franceschini L.M."/>
            <person name="Leite T.F."/>
            <person name="Margarido G.R.A."/>
            <person name="Almeida C.A."/>
            <person name="Ferrarezi J.A."/>
            <person name="Labate C.A."/>
        </authorList>
    </citation>
    <scope>NUCLEOTIDE SEQUENCE</scope>
    <source>
        <strain evidence="2">MF-1</strain>
    </source>
</reference>
<feature type="compositionally biased region" description="Polar residues" evidence="1">
    <location>
        <begin position="1"/>
        <end position="13"/>
    </location>
</feature>
<dbReference type="EMBL" id="AVOT02133424">
    <property type="protein sequence ID" value="MBW0589237.1"/>
    <property type="molecule type" value="Genomic_DNA"/>
</dbReference>
<accession>A0A9Q3QB01</accession>
<keyword evidence="3" id="KW-1185">Reference proteome</keyword>
<protein>
    <submittedName>
        <fullName evidence="2">Uncharacterized protein</fullName>
    </submittedName>
</protein>
<comment type="caution">
    <text evidence="2">The sequence shown here is derived from an EMBL/GenBank/DDBJ whole genome shotgun (WGS) entry which is preliminary data.</text>
</comment>
<dbReference type="AlphaFoldDB" id="A0A9Q3QB01"/>
<gene>
    <name evidence="2" type="ORF">O181_128952</name>
</gene>
<name>A0A9Q3QB01_9BASI</name>
<evidence type="ECO:0000256" key="1">
    <source>
        <dbReference type="SAM" id="MobiDB-lite"/>
    </source>
</evidence>
<dbReference type="Proteomes" id="UP000765509">
    <property type="component" value="Unassembled WGS sequence"/>
</dbReference>
<organism evidence="2 3">
    <name type="scientific">Austropuccinia psidii MF-1</name>
    <dbReference type="NCBI Taxonomy" id="1389203"/>
    <lineage>
        <taxon>Eukaryota</taxon>
        <taxon>Fungi</taxon>
        <taxon>Dikarya</taxon>
        <taxon>Basidiomycota</taxon>
        <taxon>Pucciniomycotina</taxon>
        <taxon>Pucciniomycetes</taxon>
        <taxon>Pucciniales</taxon>
        <taxon>Sphaerophragmiaceae</taxon>
        <taxon>Austropuccinia</taxon>
    </lineage>
</organism>
<sequence>MESTIIQTSNQEYQGVPCQKERGKQGRSPSSSYQKASSQPTSPRREEEQEKELEETIFPSYRVPKIQKDAMNNVFNMAITLMEFKDKEEQRMR</sequence>
<evidence type="ECO:0000313" key="2">
    <source>
        <dbReference type="EMBL" id="MBW0589237.1"/>
    </source>
</evidence>